<reference evidence="2 3" key="1">
    <citation type="journal article" date="2016" name="Nat. Commun.">
        <title>Thousands of microbial genomes shed light on interconnected biogeochemical processes in an aquifer system.</title>
        <authorList>
            <person name="Anantharaman K."/>
            <person name="Brown C.T."/>
            <person name="Hug L.A."/>
            <person name="Sharon I."/>
            <person name="Castelle C.J."/>
            <person name="Probst A.J."/>
            <person name="Thomas B.C."/>
            <person name="Singh A."/>
            <person name="Wilkins M.J."/>
            <person name="Karaoz U."/>
            <person name="Brodie E.L."/>
            <person name="Williams K.H."/>
            <person name="Hubbard S.S."/>
            <person name="Banfield J.F."/>
        </authorList>
    </citation>
    <scope>NUCLEOTIDE SEQUENCE [LARGE SCALE GENOMIC DNA]</scope>
</reference>
<keyword evidence="1" id="KW-0472">Membrane</keyword>
<dbReference type="Proteomes" id="UP000178104">
    <property type="component" value="Unassembled WGS sequence"/>
</dbReference>
<dbReference type="AlphaFoldDB" id="A0A1F6XMP2"/>
<feature type="transmembrane region" description="Helical" evidence="1">
    <location>
        <begin position="22"/>
        <end position="40"/>
    </location>
</feature>
<evidence type="ECO:0000256" key="1">
    <source>
        <dbReference type="SAM" id="Phobius"/>
    </source>
</evidence>
<keyword evidence="1" id="KW-0812">Transmembrane</keyword>
<evidence type="ECO:0008006" key="4">
    <source>
        <dbReference type="Google" id="ProtNLM"/>
    </source>
</evidence>
<dbReference type="PANTHER" id="PTHR37304:SF1">
    <property type="entry name" value="MEMBRANE PROTEIN"/>
    <property type="match status" value="1"/>
</dbReference>
<dbReference type="EMBL" id="MFVE01000005">
    <property type="protein sequence ID" value="OGI95321.1"/>
    <property type="molecule type" value="Genomic_DNA"/>
</dbReference>
<gene>
    <name evidence="2" type="ORF">A2917_02020</name>
</gene>
<evidence type="ECO:0000313" key="2">
    <source>
        <dbReference type="EMBL" id="OGI95321.1"/>
    </source>
</evidence>
<organism evidence="2 3">
    <name type="scientific">Candidatus Nomurabacteria bacterium RIFCSPLOWO2_01_FULL_42_17</name>
    <dbReference type="NCBI Taxonomy" id="1801780"/>
    <lineage>
        <taxon>Bacteria</taxon>
        <taxon>Candidatus Nomuraibacteriota</taxon>
    </lineage>
</organism>
<name>A0A1F6XMP2_9BACT</name>
<dbReference type="InterPro" id="IPR007211">
    <property type="entry name" value="DUF378"/>
</dbReference>
<feature type="transmembrane region" description="Helical" evidence="1">
    <location>
        <begin position="46"/>
        <end position="70"/>
    </location>
</feature>
<dbReference type="Pfam" id="PF04070">
    <property type="entry name" value="DUF378"/>
    <property type="match status" value="1"/>
</dbReference>
<protein>
    <recommendedName>
        <fullName evidence="4">DUF378 domain-containing protein</fullName>
    </recommendedName>
</protein>
<proteinExistence type="predicted"/>
<accession>A0A1F6XMP2</accession>
<dbReference type="PANTHER" id="PTHR37304">
    <property type="entry name" value="MEMBRANE PROTEIN-RELATED"/>
    <property type="match status" value="1"/>
</dbReference>
<comment type="caution">
    <text evidence="2">The sequence shown here is derived from an EMBL/GenBank/DDBJ whole genome shotgun (WGS) entry which is preliminary data.</text>
</comment>
<sequence>MCNSNCSCGCGRGCTTSLVVKILLIVGGINWGLVGVGMLMGSDWNVVKMILGTMPTLEAIVYILVGVAAVMKIFGCRCKTCMGACACGSDVKEGGSM</sequence>
<keyword evidence="1" id="KW-1133">Transmembrane helix</keyword>
<dbReference type="STRING" id="1801780.A2917_02020"/>
<evidence type="ECO:0000313" key="3">
    <source>
        <dbReference type="Proteomes" id="UP000178104"/>
    </source>
</evidence>